<dbReference type="EMBL" id="MCFG01000289">
    <property type="protein sequence ID" value="ORX76606.1"/>
    <property type="molecule type" value="Genomic_DNA"/>
</dbReference>
<keyword evidence="2" id="KW-1185">Reference proteome</keyword>
<reference evidence="1 2" key="1">
    <citation type="submission" date="2016-08" db="EMBL/GenBank/DDBJ databases">
        <title>A Parts List for Fungal Cellulosomes Revealed by Comparative Genomics.</title>
        <authorList>
            <consortium name="DOE Joint Genome Institute"/>
            <person name="Haitjema C.H."/>
            <person name="Gilmore S.P."/>
            <person name="Henske J.K."/>
            <person name="Solomon K.V."/>
            <person name="De Groot R."/>
            <person name="Kuo A."/>
            <person name="Mondo S.J."/>
            <person name="Salamov A.A."/>
            <person name="Labutti K."/>
            <person name="Zhao Z."/>
            <person name="Chiniquy J."/>
            <person name="Barry K."/>
            <person name="Brewer H.M."/>
            <person name="Purvine S.O."/>
            <person name="Wright A.T."/>
            <person name="Boxma B."/>
            <person name="Van Alen T."/>
            <person name="Hackstein J.H."/>
            <person name="Baker S.E."/>
            <person name="Grigoriev I.V."/>
            <person name="O'Malley M.A."/>
        </authorList>
    </citation>
    <scope>NUCLEOTIDE SEQUENCE [LARGE SCALE GENOMIC DNA]</scope>
    <source>
        <strain evidence="1 2">S4</strain>
    </source>
</reference>
<feature type="non-terminal residue" evidence="1">
    <location>
        <position position="250"/>
    </location>
</feature>
<dbReference type="AlphaFoldDB" id="A0A1Y1WTN9"/>
<name>A0A1Y1WTN9_9FUNG</name>
<reference evidence="1 2" key="2">
    <citation type="submission" date="2016-08" db="EMBL/GenBank/DDBJ databases">
        <title>Pervasive Adenine N6-methylation of Active Genes in Fungi.</title>
        <authorList>
            <consortium name="DOE Joint Genome Institute"/>
            <person name="Mondo S.J."/>
            <person name="Dannebaum R.O."/>
            <person name="Kuo R.C."/>
            <person name="Labutti K."/>
            <person name="Haridas S."/>
            <person name="Kuo A."/>
            <person name="Salamov A."/>
            <person name="Ahrendt S.R."/>
            <person name="Lipzen A."/>
            <person name="Sullivan W."/>
            <person name="Andreopoulos W.B."/>
            <person name="Clum A."/>
            <person name="Lindquist E."/>
            <person name="Daum C."/>
            <person name="Ramamoorthy G.K."/>
            <person name="Gryganskyi A."/>
            <person name="Culley D."/>
            <person name="Magnuson J.K."/>
            <person name="James T.Y."/>
            <person name="O'Malley M.A."/>
            <person name="Stajich J.E."/>
            <person name="Spatafora J.W."/>
            <person name="Visel A."/>
            <person name="Grigoriev I.V."/>
        </authorList>
    </citation>
    <scope>NUCLEOTIDE SEQUENCE [LARGE SCALE GENOMIC DNA]</scope>
    <source>
        <strain evidence="1 2">S4</strain>
    </source>
</reference>
<dbReference type="Proteomes" id="UP000193944">
    <property type="component" value="Unassembled WGS sequence"/>
</dbReference>
<comment type="caution">
    <text evidence="1">The sequence shown here is derived from an EMBL/GenBank/DDBJ whole genome shotgun (WGS) entry which is preliminary data.</text>
</comment>
<protein>
    <submittedName>
        <fullName evidence="1">Uncharacterized protein</fullName>
    </submittedName>
</protein>
<evidence type="ECO:0000313" key="2">
    <source>
        <dbReference type="Proteomes" id="UP000193944"/>
    </source>
</evidence>
<gene>
    <name evidence="1" type="ORF">BCR32DRAFT_248607</name>
</gene>
<organism evidence="1 2">
    <name type="scientific">Anaeromyces robustus</name>
    <dbReference type="NCBI Taxonomy" id="1754192"/>
    <lineage>
        <taxon>Eukaryota</taxon>
        <taxon>Fungi</taxon>
        <taxon>Fungi incertae sedis</taxon>
        <taxon>Chytridiomycota</taxon>
        <taxon>Chytridiomycota incertae sedis</taxon>
        <taxon>Neocallimastigomycetes</taxon>
        <taxon>Neocallimastigales</taxon>
        <taxon>Neocallimastigaceae</taxon>
        <taxon>Anaeromyces</taxon>
    </lineage>
</organism>
<proteinExistence type="predicted"/>
<accession>A0A1Y1WTN9</accession>
<dbReference type="OrthoDB" id="10627360at2759"/>
<evidence type="ECO:0000313" key="1">
    <source>
        <dbReference type="EMBL" id="ORX76606.1"/>
    </source>
</evidence>
<sequence length="250" mass="27697">MLFSSENNCNSSIETIIKDKITFIDNNNLINSNNNIINLNLNSNLNKLNNLNKPNSKLNNNYEKLNFCSIWPSPSPSRQDLDTVSPLLLSPLENENAKEIIQQKILDNVIITQKINEQNEKLTNYLANINEENNKHNVLLSPIDLISKNSNSLLENGINNVYVTPNLTLSNIASEQNNVNETSLFINPTVFSPESNSGEELNCITNNTNEVVNLENILNSSPEVLLAAATATPNGTFMSTPETTILSSPL</sequence>
<dbReference type="STRING" id="1754192.A0A1Y1WTN9"/>